<evidence type="ECO:0000313" key="1">
    <source>
        <dbReference type="Proteomes" id="UP000504634"/>
    </source>
</evidence>
<reference evidence="2" key="1">
    <citation type="submission" date="2025-08" db="UniProtKB">
        <authorList>
            <consortium name="RefSeq"/>
        </authorList>
    </citation>
    <scope>IDENTIFICATION</scope>
    <source>
        <strain evidence="2">11010-0011.00</strain>
        <tissue evidence="2">Whole body</tissue>
    </source>
</reference>
<dbReference type="OrthoDB" id="7882602at2759"/>
<evidence type="ECO:0000313" key="2">
    <source>
        <dbReference type="RefSeq" id="XP_030388370.1"/>
    </source>
</evidence>
<accession>A0A6J2UJK1</accession>
<sequence>MAQCDADPVYLDTYDGFSDSDSELDYATSFGKPLSRERVKSLDPGYYYINNGHIAPVYDTGRTSSEGYSLRFAPVQLYTWTCLLLGIIASQIVHSSAKPATLELDSIDDYGPTYGKPLTKSYLRSLDTGYYYVDGGYISPVYDSSASGRRNLKIYGSSPGYVRFEPLVGYRQTHAKRKKLFVPNLFG</sequence>
<dbReference type="Proteomes" id="UP000504634">
    <property type="component" value="Unplaced"/>
</dbReference>
<dbReference type="RefSeq" id="XP_030388370.1">
    <property type="nucleotide sequence ID" value="XM_030532510.1"/>
</dbReference>
<dbReference type="GeneID" id="115634653"/>
<dbReference type="AlphaFoldDB" id="A0A6J2UJK1"/>
<proteinExistence type="predicted"/>
<name>A0A6J2UJK1_DROLE</name>
<organism evidence="1 2">
    <name type="scientific">Drosophila lebanonensis</name>
    <name type="common">Fruit fly</name>
    <name type="synonym">Scaptodrosophila lebanonensis</name>
    <dbReference type="NCBI Taxonomy" id="7225"/>
    <lineage>
        <taxon>Eukaryota</taxon>
        <taxon>Metazoa</taxon>
        <taxon>Ecdysozoa</taxon>
        <taxon>Arthropoda</taxon>
        <taxon>Hexapoda</taxon>
        <taxon>Insecta</taxon>
        <taxon>Pterygota</taxon>
        <taxon>Neoptera</taxon>
        <taxon>Endopterygota</taxon>
        <taxon>Diptera</taxon>
        <taxon>Brachycera</taxon>
        <taxon>Muscomorpha</taxon>
        <taxon>Ephydroidea</taxon>
        <taxon>Drosophilidae</taxon>
        <taxon>Scaptodrosophila</taxon>
    </lineage>
</organism>
<keyword evidence="1" id="KW-1185">Reference proteome</keyword>
<protein>
    <submittedName>
        <fullName evidence="2">Uncharacterized protein LOC115634653</fullName>
    </submittedName>
</protein>
<gene>
    <name evidence="2" type="primary">LOC115634653</name>
</gene>